<gene>
    <name evidence="2" type="ORF">POCTA_138.1.T0430264</name>
</gene>
<evidence type="ECO:0008006" key="4">
    <source>
        <dbReference type="Google" id="ProtNLM"/>
    </source>
</evidence>
<evidence type="ECO:0000313" key="2">
    <source>
        <dbReference type="EMBL" id="CAD8163635.1"/>
    </source>
</evidence>
<accession>A0A8S1UG96</accession>
<organism evidence="2 3">
    <name type="scientific">Paramecium octaurelia</name>
    <dbReference type="NCBI Taxonomy" id="43137"/>
    <lineage>
        <taxon>Eukaryota</taxon>
        <taxon>Sar</taxon>
        <taxon>Alveolata</taxon>
        <taxon>Ciliophora</taxon>
        <taxon>Intramacronucleata</taxon>
        <taxon>Oligohymenophorea</taxon>
        <taxon>Peniculida</taxon>
        <taxon>Parameciidae</taxon>
        <taxon>Paramecium</taxon>
    </lineage>
</organism>
<dbReference type="Proteomes" id="UP000683925">
    <property type="component" value="Unassembled WGS sequence"/>
</dbReference>
<reference evidence="2" key="1">
    <citation type="submission" date="2021-01" db="EMBL/GenBank/DDBJ databases">
        <authorList>
            <consortium name="Genoscope - CEA"/>
            <person name="William W."/>
        </authorList>
    </citation>
    <scope>NUCLEOTIDE SEQUENCE</scope>
</reference>
<evidence type="ECO:0000256" key="1">
    <source>
        <dbReference type="SAM" id="Phobius"/>
    </source>
</evidence>
<keyword evidence="1" id="KW-1133">Transmembrane helix</keyword>
<dbReference type="AlphaFoldDB" id="A0A8S1UG96"/>
<comment type="caution">
    <text evidence="2">The sequence shown here is derived from an EMBL/GenBank/DDBJ whole genome shotgun (WGS) entry which is preliminary data.</text>
</comment>
<name>A0A8S1UG96_PAROT</name>
<sequence length="246" mass="29188">MNLEFSHISFLKVTEFQTEFFTLLVYFSVQYQPSNKFLQSLSSTLIINQKTKTVIIIHSLIQEGRIKFDFWFHNRSDNNFNIIPIIKVVMVISLIQQKVCGFTQPKYQKYSTNKQSHSFKEFYSTRITSQKQTEKTQSIIRISNTKQKKKRKSPQKQAKTYSIKNNTLNNLPLYSVNLLLKFLILIINCYFLLQQLVIPLNLYYPLKPQQLDITTMPKILLDKFKQNEAKNHLINENKLIHLKLRF</sequence>
<protein>
    <recommendedName>
        <fullName evidence="4">Transmembrane protein</fullName>
    </recommendedName>
</protein>
<keyword evidence="1" id="KW-0812">Transmembrane</keyword>
<proteinExistence type="predicted"/>
<keyword evidence="1" id="KW-0472">Membrane</keyword>
<dbReference type="EMBL" id="CAJJDP010000043">
    <property type="protein sequence ID" value="CAD8163635.1"/>
    <property type="molecule type" value="Genomic_DNA"/>
</dbReference>
<keyword evidence="3" id="KW-1185">Reference proteome</keyword>
<evidence type="ECO:0000313" key="3">
    <source>
        <dbReference type="Proteomes" id="UP000683925"/>
    </source>
</evidence>
<feature type="transmembrane region" description="Helical" evidence="1">
    <location>
        <begin position="171"/>
        <end position="193"/>
    </location>
</feature>